<dbReference type="Gene3D" id="3.20.20.70">
    <property type="entry name" value="Aldolase class I"/>
    <property type="match status" value="1"/>
</dbReference>
<reference evidence="1 2" key="1">
    <citation type="submission" date="2018-05" db="EMBL/GenBank/DDBJ databases">
        <title>A metagenomic window into the 2 km-deep terrestrial subsurface aquifer revealed taxonomically and functionally diverse microbial community comprising novel uncultured bacterial lineages.</title>
        <authorList>
            <person name="Kadnikov V.V."/>
            <person name="Mardanov A.V."/>
            <person name="Beletsky A.V."/>
            <person name="Banks D."/>
            <person name="Pimenov N.V."/>
            <person name="Frank Y.A."/>
            <person name="Karnachuk O.V."/>
            <person name="Ravin N.V."/>
        </authorList>
    </citation>
    <scope>NUCLEOTIDE SEQUENCE [LARGE SCALE GENOMIC DNA]</scope>
    <source>
        <strain evidence="1">BY5</strain>
    </source>
</reference>
<name>A0A367ZTU7_9BACT</name>
<evidence type="ECO:0000313" key="2">
    <source>
        <dbReference type="Proteomes" id="UP000252355"/>
    </source>
</evidence>
<dbReference type="InterPro" id="IPR013785">
    <property type="entry name" value="Aldolase_TIM"/>
</dbReference>
<sequence>MVRRLREQPGPLRRICLQTGWHDSAAAVLPLCIAALQTTRLPLSLTLHPAQVPLVDALLALGLDHVGIGLDAATPATYAQHKQREWAADWPRLAAALDRHGPRLEIHLIFGLGDREQDFLATVEAILQRGGLVALFAFTPAANGQGCPPELGAWRRVQAFRHLRQTGVITLTQCRFDQRGRLRSFGLSPEELHERLADGLAFQTSGCPDCNRPFYNERPGGPLFNFPRALTREEARQAIAELDLDL</sequence>
<dbReference type="AlphaFoldDB" id="A0A367ZTU7"/>
<protein>
    <submittedName>
        <fullName evidence="1">Biotin synthase-related protein, radical SAM superfamily</fullName>
    </submittedName>
</protein>
<dbReference type="Proteomes" id="UP000252355">
    <property type="component" value="Unassembled WGS sequence"/>
</dbReference>
<gene>
    <name evidence="1" type="ORF">OZSIB_0610</name>
</gene>
<organism evidence="1 2">
    <name type="scientific">Candidatus Ozemobacter sibiricus</name>
    <dbReference type="NCBI Taxonomy" id="2268124"/>
    <lineage>
        <taxon>Bacteria</taxon>
        <taxon>Candidatus Ozemobacteria</taxon>
        <taxon>Candidatus Ozemobacterales</taxon>
        <taxon>Candidatus Ozemobacteraceae</taxon>
        <taxon>Candidatus Ozemobacter</taxon>
    </lineage>
</organism>
<dbReference type="EMBL" id="QOQW01000001">
    <property type="protein sequence ID" value="RCK81476.1"/>
    <property type="molecule type" value="Genomic_DNA"/>
</dbReference>
<dbReference type="SUPFAM" id="SSF102114">
    <property type="entry name" value="Radical SAM enzymes"/>
    <property type="match status" value="1"/>
</dbReference>
<comment type="caution">
    <text evidence="1">The sequence shown here is derived from an EMBL/GenBank/DDBJ whole genome shotgun (WGS) entry which is preliminary data.</text>
</comment>
<evidence type="ECO:0000313" key="1">
    <source>
        <dbReference type="EMBL" id="RCK81476.1"/>
    </source>
</evidence>
<accession>A0A367ZTU7</accession>
<dbReference type="InterPro" id="IPR058240">
    <property type="entry name" value="rSAM_sf"/>
</dbReference>
<proteinExistence type="predicted"/>